<feature type="signal peptide" evidence="5">
    <location>
        <begin position="1"/>
        <end position="24"/>
    </location>
</feature>
<dbReference type="GO" id="GO:0030288">
    <property type="term" value="C:outer membrane-bounded periplasmic space"/>
    <property type="evidence" value="ECO:0007669"/>
    <property type="project" value="UniProtKB-ARBA"/>
</dbReference>
<sequence>MPRLAGAFAVSLGIAALGAVPAQAEKLTIGLGGSVNSLDPHFYSTTPNNLVAFHIFDRLVDRLADGKLAPGLATAWRAVSPTIWEFTLREGVTWHDGKPFTADDVAFTLKRALDVPNNLGGFAGIIRPITAVEVAGPLLIRLTTATPIPNLPSDLTRLAIVSRHAGQDATTADYNSGKAAIGTGPFKFSAYQPGERIELVGNDTWWGKKPDWTSVTLRLIPNVAVRTAALLAGDIDVIDQPSASDLPRLQSSDKVKVAEIAGMRVNYVVPMIQPAPDAPAVLDKKGVKIEPSPLTKQKVREALSLAINRAGITERVVLGTATPTGQWLPAGIPGYDAKTPVPAYDVQKAKKLLGEAGFPDGFRLTLSTANDRTPYSVEVAQALAQMWSRIGVEVAIDAMPFSVYSTRGAKSQFSAYLGSWSNNSMEGTGLLRDLLATRSQQTGWGLYNWAQYSNPALDALTTAAISEVDEARREKLVLDAVKLVSSDVAIIPLYHFKNIWATQRRLRYAPRIDELTLATDVHKAGQ</sequence>
<name>A0A1D7UAR7_9HYPH</name>
<evidence type="ECO:0000259" key="6">
    <source>
        <dbReference type="Pfam" id="PF00496"/>
    </source>
</evidence>
<protein>
    <submittedName>
        <fullName evidence="7">ABC transporter substrate-binding protein</fullName>
    </submittedName>
</protein>
<dbReference type="AlphaFoldDB" id="A0A1D7UAR7"/>
<gene>
    <name evidence="7" type="ORF">BHK69_14135</name>
</gene>
<dbReference type="GO" id="GO:0015833">
    <property type="term" value="P:peptide transport"/>
    <property type="evidence" value="ECO:0007669"/>
    <property type="project" value="TreeGrafter"/>
</dbReference>
<keyword evidence="3" id="KW-0813">Transport</keyword>
<dbReference type="Gene3D" id="3.10.105.10">
    <property type="entry name" value="Dipeptide-binding Protein, Domain 3"/>
    <property type="match status" value="1"/>
</dbReference>
<dbReference type="OrthoDB" id="9803988at2"/>
<evidence type="ECO:0000313" key="8">
    <source>
        <dbReference type="Proteomes" id="UP000094969"/>
    </source>
</evidence>
<dbReference type="InterPro" id="IPR000914">
    <property type="entry name" value="SBP_5_dom"/>
</dbReference>
<reference evidence="7 8" key="1">
    <citation type="journal article" date="2015" name="Antonie Van Leeuwenhoek">
        <title>Bosea vaviloviae sp. nov., a new species of slow-growing rhizobia isolated from nodules of the relict species Vavilovia formosa (Stev.) Fed.</title>
        <authorList>
            <person name="Safronova V.I."/>
            <person name="Kuznetsova I.G."/>
            <person name="Sazanova A.L."/>
            <person name="Kimeklis A.K."/>
            <person name="Belimov A.A."/>
            <person name="Andronov E.E."/>
            <person name="Pinaev A.G."/>
            <person name="Chizhevskaya E.P."/>
            <person name="Pukhaev A.R."/>
            <person name="Popov K.P."/>
            <person name="Willems A."/>
            <person name="Tikhonovich I.A."/>
        </authorList>
    </citation>
    <scope>NUCLEOTIDE SEQUENCE [LARGE SCALE GENOMIC DNA]</scope>
    <source>
        <strain evidence="7 8">Vaf18</strain>
    </source>
</reference>
<evidence type="ECO:0000256" key="3">
    <source>
        <dbReference type="ARBA" id="ARBA00022448"/>
    </source>
</evidence>
<evidence type="ECO:0000256" key="2">
    <source>
        <dbReference type="ARBA" id="ARBA00005695"/>
    </source>
</evidence>
<dbReference type="STRING" id="1526658.BHK69_14135"/>
<keyword evidence="8" id="KW-1185">Reference proteome</keyword>
<organism evidence="7 8">
    <name type="scientific">Bosea vaviloviae</name>
    <dbReference type="NCBI Taxonomy" id="1526658"/>
    <lineage>
        <taxon>Bacteria</taxon>
        <taxon>Pseudomonadati</taxon>
        <taxon>Pseudomonadota</taxon>
        <taxon>Alphaproteobacteria</taxon>
        <taxon>Hyphomicrobiales</taxon>
        <taxon>Boseaceae</taxon>
        <taxon>Bosea</taxon>
    </lineage>
</organism>
<dbReference type="Proteomes" id="UP000094969">
    <property type="component" value="Chromosome"/>
</dbReference>
<proteinExistence type="inferred from homology"/>
<feature type="domain" description="Solute-binding protein family 5" evidence="6">
    <location>
        <begin position="67"/>
        <end position="434"/>
    </location>
</feature>
<feature type="chain" id="PRO_5009100112" evidence="5">
    <location>
        <begin position="25"/>
        <end position="526"/>
    </location>
</feature>
<dbReference type="KEGG" id="bvv:BHK69_14135"/>
<dbReference type="Pfam" id="PF00496">
    <property type="entry name" value="SBP_bac_5"/>
    <property type="match status" value="1"/>
</dbReference>
<keyword evidence="4 5" id="KW-0732">Signal</keyword>
<dbReference type="PANTHER" id="PTHR30290:SF9">
    <property type="entry name" value="OLIGOPEPTIDE-BINDING PROTEIN APPA"/>
    <property type="match status" value="1"/>
</dbReference>
<evidence type="ECO:0000256" key="1">
    <source>
        <dbReference type="ARBA" id="ARBA00004418"/>
    </source>
</evidence>
<dbReference type="GO" id="GO:1904680">
    <property type="term" value="F:peptide transmembrane transporter activity"/>
    <property type="evidence" value="ECO:0007669"/>
    <property type="project" value="TreeGrafter"/>
</dbReference>
<comment type="similarity">
    <text evidence="2">Belongs to the bacterial solute-binding protein 5 family.</text>
</comment>
<dbReference type="SUPFAM" id="SSF53850">
    <property type="entry name" value="Periplasmic binding protein-like II"/>
    <property type="match status" value="1"/>
</dbReference>
<dbReference type="InterPro" id="IPR030678">
    <property type="entry name" value="Peptide/Ni-bd"/>
</dbReference>
<evidence type="ECO:0000313" key="7">
    <source>
        <dbReference type="EMBL" id="AOO84468.1"/>
    </source>
</evidence>
<dbReference type="Gene3D" id="3.40.190.10">
    <property type="entry name" value="Periplasmic binding protein-like II"/>
    <property type="match status" value="1"/>
</dbReference>
<dbReference type="GO" id="GO:0043190">
    <property type="term" value="C:ATP-binding cassette (ABC) transporter complex"/>
    <property type="evidence" value="ECO:0007669"/>
    <property type="project" value="InterPro"/>
</dbReference>
<dbReference type="InterPro" id="IPR039424">
    <property type="entry name" value="SBP_5"/>
</dbReference>
<dbReference type="EMBL" id="CP017147">
    <property type="protein sequence ID" value="AOO84468.1"/>
    <property type="molecule type" value="Genomic_DNA"/>
</dbReference>
<comment type="subcellular location">
    <subcellularLocation>
        <location evidence="1">Periplasm</location>
    </subcellularLocation>
</comment>
<accession>A0A1D7UAR7</accession>
<evidence type="ECO:0000256" key="4">
    <source>
        <dbReference type="ARBA" id="ARBA00022729"/>
    </source>
</evidence>
<dbReference type="PIRSF" id="PIRSF002741">
    <property type="entry name" value="MppA"/>
    <property type="match status" value="1"/>
</dbReference>
<evidence type="ECO:0000256" key="5">
    <source>
        <dbReference type="SAM" id="SignalP"/>
    </source>
</evidence>
<dbReference type="CDD" id="cd08498">
    <property type="entry name" value="PBP2_NikA_DppA_OppA_like_2"/>
    <property type="match status" value="1"/>
</dbReference>
<dbReference type="PANTHER" id="PTHR30290">
    <property type="entry name" value="PERIPLASMIC BINDING COMPONENT OF ABC TRANSPORTER"/>
    <property type="match status" value="1"/>
</dbReference>